<feature type="compositionally biased region" description="Polar residues" evidence="1">
    <location>
        <begin position="16"/>
        <end position="30"/>
    </location>
</feature>
<name>A0AAV4PG75_CAEEX</name>
<dbReference type="EMBL" id="BPLR01004408">
    <property type="protein sequence ID" value="GIX94691.1"/>
    <property type="molecule type" value="Genomic_DNA"/>
</dbReference>
<organism evidence="2 3">
    <name type="scientific">Caerostris extrusa</name>
    <name type="common">Bark spider</name>
    <name type="synonym">Caerostris bankana</name>
    <dbReference type="NCBI Taxonomy" id="172846"/>
    <lineage>
        <taxon>Eukaryota</taxon>
        <taxon>Metazoa</taxon>
        <taxon>Ecdysozoa</taxon>
        <taxon>Arthropoda</taxon>
        <taxon>Chelicerata</taxon>
        <taxon>Arachnida</taxon>
        <taxon>Araneae</taxon>
        <taxon>Araneomorphae</taxon>
        <taxon>Entelegynae</taxon>
        <taxon>Araneoidea</taxon>
        <taxon>Araneidae</taxon>
        <taxon>Caerostris</taxon>
    </lineage>
</organism>
<evidence type="ECO:0000313" key="2">
    <source>
        <dbReference type="EMBL" id="GIX94691.1"/>
    </source>
</evidence>
<proteinExistence type="predicted"/>
<keyword evidence="3" id="KW-1185">Reference proteome</keyword>
<accession>A0AAV4PG75</accession>
<sequence>MSLSRKSTESEIRDNPQLQNHRVRLQNHSTTNKELDNNNKPPSFRSPFTKVTKVMRSFYSADVAKKGGKE</sequence>
<evidence type="ECO:0000313" key="3">
    <source>
        <dbReference type="Proteomes" id="UP001054945"/>
    </source>
</evidence>
<feature type="compositionally biased region" description="Basic and acidic residues" evidence="1">
    <location>
        <begin position="1"/>
        <end position="14"/>
    </location>
</feature>
<gene>
    <name evidence="2" type="ORF">CEXT_276451</name>
</gene>
<dbReference type="AlphaFoldDB" id="A0AAV4PG75"/>
<dbReference type="Proteomes" id="UP001054945">
    <property type="component" value="Unassembled WGS sequence"/>
</dbReference>
<comment type="caution">
    <text evidence="2">The sequence shown here is derived from an EMBL/GenBank/DDBJ whole genome shotgun (WGS) entry which is preliminary data.</text>
</comment>
<evidence type="ECO:0000256" key="1">
    <source>
        <dbReference type="SAM" id="MobiDB-lite"/>
    </source>
</evidence>
<protein>
    <submittedName>
        <fullName evidence="2">Uncharacterized protein</fullName>
    </submittedName>
</protein>
<feature type="region of interest" description="Disordered" evidence="1">
    <location>
        <begin position="1"/>
        <end position="47"/>
    </location>
</feature>
<reference evidence="2 3" key="1">
    <citation type="submission" date="2021-06" db="EMBL/GenBank/DDBJ databases">
        <title>Caerostris extrusa draft genome.</title>
        <authorList>
            <person name="Kono N."/>
            <person name="Arakawa K."/>
        </authorList>
    </citation>
    <scope>NUCLEOTIDE SEQUENCE [LARGE SCALE GENOMIC DNA]</scope>
</reference>